<organism evidence="4 5">
    <name type="scientific">Bifidobacterium stellenboschense</name>
    <dbReference type="NCBI Taxonomy" id="762211"/>
    <lineage>
        <taxon>Bacteria</taxon>
        <taxon>Bacillati</taxon>
        <taxon>Actinomycetota</taxon>
        <taxon>Actinomycetes</taxon>
        <taxon>Bifidobacteriales</taxon>
        <taxon>Bifidobacteriaceae</taxon>
        <taxon>Bifidobacterium</taxon>
    </lineage>
</organism>
<sequence>MNDMHIRRAEERDIPELHRLLRQVADIHHAGRPDLFKANATKYTDDELKAILADDDRPVFGAFSDADDATLYGYAFCVFERHPGNHVLTDMTTLYIDDICVDEAARGRHVGTAVYRHVLDFARGSGCYNVTLNVWSCNPGAQAFYERMGLKPYKVGMETIL</sequence>
<dbReference type="Proteomes" id="UP000029004">
    <property type="component" value="Unassembled WGS sequence"/>
</dbReference>
<dbReference type="PROSITE" id="PS51186">
    <property type="entry name" value="GNAT"/>
    <property type="match status" value="1"/>
</dbReference>
<evidence type="ECO:0000259" key="3">
    <source>
        <dbReference type="PROSITE" id="PS51186"/>
    </source>
</evidence>
<dbReference type="InterPro" id="IPR016181">
    <property type="entry name" value="Acyl_CoA_acyltransferase"/>
</dbReference>
<dbReference type="OrthoDB" id="9805924at2"/>
<dbReference type="PANTHER" id="PTHR10545">
    <property type="entry name" value="DIAMINE N-ACETYLTRANSFERASE"/>
    <property type="match status" value="1"/>
</dbReference>
<dbReference type="SUPFAM" id="SSF55729">
    <property type="entry name" value="Acyl-CoA N-acyltransferases (Nat)"/>
    <property type="match status" value="1"/>
</dbReference>
<evidence type="ECO:0000256" key="1">
    <source>
        <dbReference type="ARBA" id="ARBA00022679"/>
    </source>
</evidence>
<dbReference type="CDD" id="cd04301">
    <property type="entry name" value="NAT_SF"/>
    <property type="match status" value="1"/>
</dbReference>
<evidence type="ECO:0000256" key="2">
    <source>
        <dbReference type="ARBA" id="ARBA00023315"/>
    </source>
</evidence>
<dbReference type="eggNOG" id="COG0456">
    <property type="taxonomic scope" value="Bacteria"/>
</dbReference>
<dbReference type="GO" id="GO:0008080">
    <property type="term" value="F:N-acetyltransferase activity"/>
    <property type="evidence" value="ECO:0007669"/>
    <property type="project" value="UniProtKB-ARBA"/>
</dbReference>
<proteinExistence type="predicted"/>
<gene>
    <name evidence="4" type="ORF">BSTEL_0379</name>
</gene>
<keyword evidence="5" id="KW-1185">Reference proteome</keyword>
<dbReference type="Pfam" id="PF00583">
    <property type="entry name" value="Acetyltransf_1"/>
    <property type="match status" value="1"/>
</dbReference>
<evidence type="ECO:0000313" key="5">
    <source>
        <dbReference type="Proteomes" id="UP000029004"/>
    </source>
</evidence>
<protein>
    <submittedName>
        <fullName evidence="4">Acetyltransferase</fullName>
    </submittedName>
</protein>
<dbReference type="AlphaFoldDB" id="A0A087DZL6"/>
<dbReference type="Gene3D" id="3.40.630.30">
    <property type="match status" value="1"/>
</dbReference>
<dbReference type="STRING" id="762211.BSTEL_0379"/>
<dbReference type="RefSeq" id="WP_034526350.1">
    <property type="nucleotide sequence ID" value="NZ_JGZP01000004.1"/>
</dbReference>
<evidence type="ECO:0000313" key="4">
    <source>
        <dbReference type="EMBL" id="KFJ00967.1"/>
    </source>
</evidence>
<keyword evidence="1 4" id="KW-0808">Transferase</keyword>
<reference evidence="4 5" key="1">
    <citation type="submission" date="2014-03" db="EMBL/GenBank/DDBJ databases">
        <title>Genomics of Bifidobacteria.</title>
        <authorList>
            <person name="Ventura M."/>
            <person name="Milani C."/>
            <person name="Lugli G.A."/>
        </authorList>
    </citation>
    <scope>NUCLEOTIDE SEQUENCE [LARGE SCALE GENOMIC DNA]</scope>
    <source>
        <strain evidence="4 5">DSM 23968</strain>
    </source>
</reference>
<dbReference type="InterPro" id="IPR000182">
    <property type="entry name" value="GNAT_dom"/>
</dbReference>
<keyword evidence="2" id="KW-0012">Acyltransferase</keyword>
<dbReference type="EMBL" id="JGZP01000004">
    <property type="protein sequence ID" value="KFJ00967.1"/>
    <property type="molecule type" value="Genomic_DNA"/>
</dbReference>
<dbReference type="PANTHER" id="PTHR10545:SF29">
    <property type="entry name" value="GH14572P-RELATED"/>
    <property type="match status" value="1"/>
</dbReference>
<dbReference type="InterPro" id="IPR051016">
    <property type="entry name" value="Diverse_Substrate_AcTransf"/>
</dbReference>
<feature type="domain" description="N-acetyltransferase" evidence="3">
    <location>
        <begin position="4"/>
        <end position="161"/>
    </location>
</feature>
<comment type="caution">
    <text evidence="4">The sequence shown here is derived from an EMBL/GenBank/DDBJ whole genome shotgun (WGS) entry which is preliminary data.</text>
</comment>
<accession>A0A087DZL6</accession>
<name>A0A087DZL6_9BIFI</name>